<gene>
    <name evidence="1" type="ORF">BCV70DRAFT_80321</name>
</gene>
<proteinExistence type="predicted"/>
<protein>
    <submittedName>
        <fullName evidence="1">Uncharacterized protein</fullName>
    </submittedName>
</protein>
<sequence length="126" mass="13748">MNRAVAVPGQKARATQRTPSSYCSVGSISTSQRATARWQVVLLAQLLAMCLARHRRQLRHLDYAVSMCCAALHGLATTLLSAGLGTVQVCRLDQRQPAYRVHRSPHLLVAVPALRVRQEAMAPAHA</sequence>
<name>A0A317XFE4_9BASI</name>
<reference evidence="1 2" key="1">
    <citation type="journal article" date="2018" name="Mol. Biol. Evol.">
        <title>Broad Genomic Sampling Reveals a Smut Pathogenic Ancestry of the Fungal Clade Ustilaginomycotina.</title>
        <authorList>
            <person name="Kijpornyongpan T."/>
            <person name="Mondo S.J."/>
            <person name="Barry K."/>
            <person name="Sandor L."/>
            <person name="Lee J."/>
            <person name="Lipzen A."/>
            <person name="Pangilinan J."/>
            <person name="LaButti K."/>
            <person name="Hainaut M."/>
            <person name="Henrissat B."/>
            <person name="Grigoriev I.V."/>
            <person name="Spatafora J.W."/>
            <person name="Aime M.C."/>
        </authorList>
    </citation>
    <scope>NUCLEOTIDE SEQUENCE [LARGE SCALE GENOMIC DNA]</scope>
    <source>
        <strain evidence="1 2">MCA 3645</strain>
    </source>
</reference>
<dbReference type="Proteomes" id="UP000246740">
    <property type="component" value="Unassembled WGS sequence"/>
</dbReference>
<accession>A0A317XFE4</accession>
<keyword evidence="2" id="KW-1185">Reference proteome</keyword>
<evidence type="ECO:0000313" key="1">
    <source>
        <dbReference type="EMBL" id="PWY97156.1"/>
    </source>
</evidence>
<organism evidence="1 2">
    <name type="scientific">Testicularia cyperi</name>
    <dbReference type="NCBI Taxonomy" id="1882483"/>
    <lineage>
        <taxon>Eukaryota</taxon>
        <taxon>Fungi</taxon>
        <taxon>Dikarya</taxon>
        <taxon>Basidiomycota</taxon>
        <taxon>Ustilaginomycotina</taxon>
        <taxon>Ustilaginomycetes</taxon>
        <taxon>Ustilaginales</taxon>
        <taxon>Anthracoideaceae</taxon>
        <taxon>Testicularia</taxon>
    </lineage>
</organism>
<dbReference type="EMBL" id="KZ819217">
    <property type="protein sequence ID" value="PWY97156.1"/>
    <property type="molecule type" value="Genomic_DNA"/>
</dbReference>
<dbReference type="InParanoid" id="A0A317XFE4"/>
<dbReference type="AlphaFoldDB" id="A0A317XFE4"/>
<evidence type="ECO:0000313" key="2">
    <source>
        <dbReference type="Proteomes" id="UP000246740"/>
    </source>
</evidence>